<dbReference type="KEGG" id="ccoc:CCON33237_1574"/>
<sequence>MQTNFYSQGSYNNMSFSMKTSSGDEISFSMYDNKSLEFSSQKNGTSSQRSLTLTHEYGYEFSYKGNGIDEQDMKEIEEAMKQIRPQVDEFMKNVKEGDKIAGSSQSISDLSNKIKQILPDAKDPNHKNFINDNMLKMFDELLAKNDANKNLLSATKRLFDTLLDESNKLSYYA</sequence>
<dbReference type="AlphaFoldDB" id="A0A0M4SCP8"/>
<reference evidence="2" key="1">
    <citation type="submission" date="2015-08" db="EMBL/GenBank/DDBJ databases">
        <title>Comparative genomics of the Campylobacter concisus group.</title>
        <authorList>
            <person name="Miller W.G."/>
            <person name="Yee E."/>
            <person name="Chapman M.H."/>
            <person name="Huynh S."/>
            <person name="Bono J.L."/>
            <person name="On S.L.W."/>
            <person name="St Leger J."/>
            <person name="Foster G."/>
            <person name="Parker C.T."/>
        </authorList>
    </citation>
    <scope>NUCLEOTIDE SEQUENCE [LARGE SCALE GENOMIC DNA]</scope>
    <source>
        <strain evidence="2">ATCC 33237</strain>
    </source>
</reference>
<dbReference type="GeneID" id="28663252"/>
<name>A0A0M4SCP8_9BACT</name>
<accession>A0A0M4SCP8</accession>
<dbReference type="PATRIC" id="fig|199.248.peg.1623"/>
<protein>
    <recommendedName>
        <fullName evidence="3">ATP/GTP-binding protein</fullName>
    </recommendedName>
</protein>
<evidence type="ECO:0000313" key="1">
    <source>
        <dbReference type="EMBL" id="ALF48223.1"/>
    </source>
</evidence>
<dbReference type="Proteomes" id="UP000066049">
    <property type="component" value="Chromosome"/>
</dbReference>
<evidence type="ECO:0008006" key="3">
    <source>
        <dbReference type="Google" id="ProtNLM"/>
    </source>
</evidence>
<gene>
    <name evidence="1" type="ORF">CCON33237_1574</name>
</gene>
<dbReference type="RefSeq" id="WP_054197144.1">
    <property type="nucleotide sequence ID" value="NZ_CABMKQ010000040.1"/>
</dbReference>
<organism evidence="1 2">
    <name type="scientific">Campylobacter concisus</name>
    <dbReference type="NCBI Taxonomy" id="199"/>
    <lineage>
        <taxon>Bacteria</taxon>
        <taxon>Pseudomonadati</taxon>
        <taxon>Campylobacterota</taxon>
        <taxon>Epsilonproteobacteria</taxon>
        <taxon>Campylobacterales</taxon>
        <taxon>Campylobacteraceae</taxon>
        <taxon>Campylobacter</taxon>
    </lineage>
</organism>
<proteinExistence type="predicted"/>
<evidence type="ECO:0000313" key="2">
    <source>
        <dbReference type="Proteomes" id="UP000066049"/>
    </source>
</evidence>
<dbReference type="EMBL" id="CP012541">
    <property type="protein sequence ID" value="ALF48223.1"/>
    <property type="molecule type" value="Genomic_DNA"/>
</dbReference>